<keyword evidence="3" id="KW-1185">Reference proteome</keyword>
<comment type="caution">
    <text evidence="2">The sequence shown here is derived from an EMBL/GenBank/DDBJ whole genome shotgun (WGS) entry which is preliminary data.</text>
</comment>
<dbReference type="Proteomes" id="UP000321749">
    <property type="component" value="Unassembled WGS sequence"/>
</dbReference>
<dbReference type="EMBL" id="BJUU01000019">
    <property type="protein sequence ID" value="GEK81105.1"/>
    <property type="molecule type" value="Genomic_DNA"/>
</dbReference>
<feature type="transmembrane region" description="Helical" evidence="1">
    <location>
        <begin position="225"/>
        <end position="245"/>
    </location>
</feature>
<keyword evidence="1" id="KW-0812">Transmembrane</keyword>
<dbReference type="GO" id="GO:0006508">
    <property type="term" value="P:proteolysis"/>
    <property type="evidence" value="ECO:0007669"/>
    <property type="project" value="UniProtKB-KW"/>
</dbReference>
<protein>
    <submittedName>
        <fullName evidence="2">Protease PrsW</fullName>
    </submittedName>
</protein>
<feature type="transmembrane region" description="Helical" evidence="1">
    <location>
        <begin position="159"/>
        <end position="178"/>
    </location>
</feature>
<reference evidence="2 3" key="1">
    <citation type="submission" date="2019-07" db="EMBL/GenBank/DDBJ databases">
        <title>Whole genome shotgun sequence of Agrococcus baldri NBRC 103055.</title>
        <authorList>
            <person name="Hosoyama A."/>
            <person name="Uohara A."/>
            <person name="Ohji S."/>
            <person name="Ichikawa N."/>
        </authorList>
    </citation>
    <scope>NUCLEOTIDE SEQUENCE [LARGE SCALE GENOMIC DNA]</scope>
    <source>
        <strain evidence="2 3">NBRC 103055</strain>
    </source>
</reference>
<dbReference type="AlphaFoldDB" id="A0AA87UT44"/>
<keyword evidence="1" id="KW-0472">Membrane</keyword>
<evidence type="ECO:0000256" key="1">
    <source>
        <dbReference type="SAM" id="Phobius"/>
    </source>
</evidence>
<sequence length="415" mass="45396">MSVPAQPSPFARSSGPNVGLILGIVGIAVLGIASFGVIFILAGAIGNAGLVAGSGVMALFPLAFVVWAVLAIDRWEPEPRIAMWFAALWGGIAAVLLTLWLNEAVLQPLVVPWLGSQEEFEFYATVIQAPFTEELWKAIPVAIMFLFFRKAFDGPVDGIVFGALSAAGFAFTENILYFGTSISESGDGSFIFFLRGIMSPLTHAIFTAVGVGLALGFAARLRSRWWILLAFPAGHLVSALLHALWNSSSFWVPGGTLGFFVYYLLVQVPLCLLAAALVWLLLRQERKITRVRLHDYGRAGWFSHEEVERLSSGDGRARLMDWARSRGLRRPMQQYIQTATRLANHRQHALVGRDRARHVAGETSLLAKLTHLRRSMATVAIGQPVPVQQGMPVAAQAGARVQRFGDLDPAWPQRR</sequence>
<keyword evidence="1" id="KW-1133">Transmembrane helix</keyword>
<feature type="transmembrane region" description="Helical" evidence="1">
    <location>
        <begin position="82"/>
        <end position="102"/>
    </location>
</feature>
<gene>
    <name evidence="2" type="ORF">ABA31_24560</name>
</gene>
<accession>A0AA87UT44</accession>
<dbReference type="InterPro" id="IPR026898">
    <property type="entry name" value="PrsW"/>
</dbReference>
<feature type="transmembrane region" description="Helical" evidence="1">
    <location>
        <begin position="48"/>
        <end position="70"/>
    </location>
</feature>
<dbReference type="GO" id="GO:0008233">
    <property type="term" value="F:peptidase activity"/>
    <property type="evidence" value="ECO:0007669"/>
    <property type="project" value="UniProtKB-KW"/>
</dbReference>
<feature type="transmembrane region" description="Helical" evidence="1">
    <location>
        <begin position="190"/>
        <end position="218"/>
    </location>
</feature>
<dbReference type="Pfam" id="PF13367">
    <property type="entry name" value="PrsW-protease"/>
    <property type="match status" value="1"/>
</dbReference>
<feature type="transmembrane region" description="Helical" evidence="1">
    <location>
        <begin position="20"/>
        <end position="42"/>
    </location>
</feature>
<evidence type="ECO:0000313" key="3">
    <source>
        <dbReference type="Proteomes" id="UP000321749"/>
    </source>
</evidence>
<keyword evidence="2" id="KW-0378">Hydrolase</keyword>
<proteinExistence type="predicted"/>
<dbReference type="PANTHER" id="PTHR36844:SF1">
    <property type="entry name" value="PROTEASE PRSW"/>
    <property type="match status" value="1"/>
</dbReference>
<feature type="transmembrane region" description="Helical" evidence="1">
    <location>
        <begin position="257"/>
        <end position="282"/>
    </location>
</feature>
<name>A0AA87UT44_9MICO</name>
<evidence type="ECO:0000313" key="2">
    <source>
        <dbReference type="EMBL" id="GEK81105.1"/>
    </source>
</evidence>
<dbReference type="PANTHER" id="PTHR36844">
    <property type="entry name" value="PROTEASE PRSW"/>
    <property type="match status" value="1"/>
</dbReference>
<organism evidence="2 3">
    <name type="scientific">Agrococcus baldri</name>
    <dbReference type="NCBI Taxonomy" id="153730"/>
    <lineage>
        <taxon>Bacteria</taxon>
        <taxon>Bacillati</taxon>
        <taxon>Actinomycetota</taxon>
        <taxon>Actinomycetes</taxon>
        <taxon>Micrococcales</taxon>
        <taxon>Microbacteriaceae</taxon>
        <taxon>Agrococcus</taxon>
    </lineage>
</organism>
<dbReference type="RefSeq" id="WP_146796046.1">
    <property type="nucleotide sequence ID" value="NZ_BJUU01000019.1"/>
</dbReference>
<keyword evidence="2" id="KW-0645">Protease</keyword>